<sequence>MGFDIFEGLNLIVLRLFLFGIFLILYKVTLAQDVSAKLDTLDLEIQSGTLISSKSFAPFYLVNNQYGEVDGDAPVFLKGELQYKRIISDSWTLSSGLSFRNERLSTLYLGAKFKDWEFNAGRIKKTYGGLHADLSSGSLALSENALPIPMLEISLNEYKSVPFTHHYLKFRGSLSQRWMEKDRYISKALLHGKTFYGMIDLDDLIGLQISSGIVHFAQYGGVSPQGDKQPSSLNNYFRVFMGRGIHNPDGTSAGEGNAIGNHLGLTEFIFKKRLGAHTLSLNYQKPFEDAGSIQFISFKDFLIGLEWVLPENESLVNKFYIEVVRTKWQSGRGLPDPTDDIQTEEQNRNNEFGERDDIYNNYLYRSGWTYHDQVIGNPLILTYKRTLNFLEPYPDYGVAIANNRLSALHIGIEGRFTSKITYKGLLTYSKNFGTYAGLYEGRFNWGGIDRDPNFEYVFLPAKKQWYTSIEVDYKQVFDLKPLSLNIRLANDFGQLYQAVGFELSVRYKLSNY</sequence>
<feature type="transmembrane region" description="Helical" evidence="1">
    <location>
        <begin position="12"/>
        <end position="30"/>
    </location>
</feature>
<organism evidence="2 3">
    <name type="scientific">Roseivirga echinicomitans</name>
    <dbReference type="NCBI Taxonomy" id="296218"/>
    <lineage>
        <taxon>Bacteria</taxon>
        <taxon>Pseudomonadati</taxon>
        <taxon>Bacteroidota</taxon>
        <taxon>Cytophagia</taxon>
        <taxon>Cytophagales</taxon>
        <taxon>Roseivirgaceae</taxon>
        <taxon>Roseivirga</taxon>
    </lineage>
</organism>
<proteinExistence type="predicted"/>
<comment type="caution">
    <text evidence="2">The sequence shown here is derived from an EMBL/GenBank/DDBJ whole genome shotgun (WGS) entry which is preliminary data.</text>
</comment>
<dbReference type="STRING" id="296218.AWN68_15175"/>
<name>A0A150XV25_9BACT</name>
<keyword evidence="1" id="KW-0812">Transmembrane</keyword>
<dbReference type="InterPro" id="IPR038636">
    <property type="entry name" value="Wzi_sf"/>
</dbReference>
<keyword evidence="1" id="KW-1133">Transmembrane helix</keyword>
<protein>
    <recommendedName>
        <fullName evidence="4">Capsule assembly Wzi family protein</fullName>
    </recommendedName>
</protein>
<dbReference type="EMBL" id="LRDB01000003">
    <property type="protein sequence ID" value="KYG82588.1"/>
    <property type="molecule type" value="Genomic_DNA"/>
</dbReference>
<evidence type="ECO:0008006" key="4">
    <source>
        <dbReference type="Google" id="ProtNLM"/>
    </source>
</evidence>
<reference evidence="2 3" key="1">
    <citation type="submission" date="2016-01" db="EMBL/GenBank/DDBJ databases">
        <title>Genome sequencing of Roseivirga echinicomitans KMM 6058.</title>
        <authorList>
            <person name="Selvaratnam C."/>
            <person name="Thevarajoo S."/>
            <person name="Goh K.M."/>
            <person name="Ee R."/>
            <person name="Chan K.-G."/>
            <person name="Chong C.S."/>
        </authorList>
    </citation>
    <scope>NUCLEOTIDE SEQUENCE [LARGE SCALE GENOMIC DNA]</scope>
    <source>
        <strain evidence="2 3">KMM 6058</strain>
    </source>
</reference>
<accession>A0A150XV25</accession>
<dbReference type="Proteomes" id="UP000075615">
    <property type="component" value="Unassembled WGS sequence"/>
</dbReference>
<keyword evidence="3" id="KW-1185">Reference proteome</keyword>
<evidence type="ECO:0000256" key="1">
    <source>
        <dbReference type="SAM" id="Phobius"/>
    </source>
</evidence>
<evidence type="ECO:0000313" key="2">
    <source>
        <dbReference type="EMBL" id="KYG82588.1"/>
    </source>
</evidence>
<dbReference type="AlphaFoldDB" id="A0A150XV25"/>
<dbReference type="Pfam" id="PF14052">
    <property type="entry name" value="Caps_assemb_Wzi"/>
    <property type="match status" value="1"/>
</dbReference>
<dbReference type="InterPro" id="IPR026950">
    <property type="entry name" value="Caps_assemb_Wzi"/>
</dbReference>
<keyword evidence="1" id="KW-0472">Membrane</keyword>
<gene>
    <name evidence="2" type="ORF">AWN68_15175</name>
</gene>
<dbReference type="Gene3D" id="2.40.160.130">
    <property type="entry name" value="Capsule assembly protein Wzi"/>
    <property type="match status" value="1"/>
</dbReference>
<evidence type="ECO:0000313" key="3">
    <source>
        <dbReference type="Proteomes" id="UP000075615"/>
    </source>
</evidence>